<evidence type="ECO:0000256" key="1">
    <source>
        <dbReference type="SAM" id="MobiDB-lite"/>
    </source>
</evidence>
<reference evidence="2" key="1">
    <citation type="submission" date="2023-03" db="EMBL/GenBank/DDBJ databases">
        <title>Massive genome expansion in bonnet fungi (Mycena s.s.) driven by repeated elements and novel gene families across ecological guilds.</title>
        <authorList>
            <consortium name="Lawrence Berkeley National Laboratory"/>
            <person name="Harder C.B."/>
            <person name="Miyauchi S."/>
            <person name="Viragh M."/>
            <person name="Kuo A."/>
            <person name="Thoen E."/>
            <person name="Andreopoulos B."/>
            <person name="Lu D."/>
            <person name="Skrede I."/>
            <person name="Drula E."/>
            <person name="Henrissat B."/>
            <person name="Morin E."/>
            <person name="Kohler A."/>
            <person name="Barry K."/>
            <person name="LaButti K."/>
            <person name="Morin E."/>
            <person name="Salamov A."/>
            <person name="Lipzen A."/>
            <person name="Mereny Z."/>
            <person name="Hegedus B."/>
            <person name="Baldrian P."/>
            <person name="Stursova M."/>
            <person name="Weitz H."/>
            <person name="Taylor A."/>
            <person name="Grigoriev I.V."/>
            <person name="Nagy L.G."/>
            <person name="Martin F."/>
            <person name="Kauserud H."/>
        </authorList>
    </citation>
    <scope>NUCLEOTIDE SEQUENCE</scope>
    <source>
        <strain evidence="2">CBHHK200</strain>
    </source>
</reference>
<proteinExistence type="predicted"/>
<feature type="compositionally biased region" description="Low complexity" evidence="1">
    <location>
        <begin position="61"/>
        <end position="77"/>
    </location>
</feature>
<evidence type="ECO:0000313" key="2">
    <source>
        <dbReference type="EMBL" id="KAJ7020886.1"/>
    </source>
</evidence>
<feature type="compositionally biased region" description="Low complexity" evidence="1">
    <location>
        <begin position="11"/>
        <end position="34"/>
    </location>
</feature>
<name>A0AAD6WRE5_9AGAR</name>
<feature type="region of interest" description="Disordered" evidence="1">
    <location>
        <begin position="1"/>
        <end position="94"/>
    </location>
</feature>
<dbReference type="EMBL" id="JARJCM010000248">
    <property type="protein sequence ID" value="KAJ7020886.1"/>
    <property type="molecule type" value="Genomic_DNA"/>
</dbReference>
<evidence type="ECO:0000313" key="3">
    <source>
        <dbReference type="Proteomes" id="UP001218188"/>
    </source>
</evidence>
<organism evidence="2 3">
    <name type="scientific">Mycena alexandri</name>
    <dbReference type="NCBI Taxonomy" id="1745969"/>
    <lineage>
        <taxon>Eukaryota</taxon>
        <taxon>Fungi</taxon>
        <taxon>Dikarya</taxon>
        <taxon>Basidiomycota</taxon>
        <taxon>Agaricomycotina</taxon>
        <taxon>Agaricomycetes</taxon>
        <taxon>Agaricomycetidae</taxon>
        <taxon>Agaricales</taxon>
        <taxon>Marasmiineae</taxon>
        <taxon>Mycenaceae</taxon>
        <taxon>Mycena</taxon>
    </lineage>
</organism>
<dbReference type="AlphaFoldDB" id="A0AAD6WRE5"/>
<feature type="region of interest" description="Disordered" evidence="1">
    <location>
        <begin position="334"/>
        <end position="353"/>
    </location>
</feature>
<sequence length="481" mass="54236">MSEPPSPAPGRSSLLYSSDSSRRGVSSPPSSSYSNIHPDLRPPAPQKSRSSTSFLVPVGYSAPSASTATTSSASSTSVFPQQSRKEKLTQKSALQNSVDSLSVRLDKMERSAAQSAKHLSELPELYDRVHDLELKVDELESALLAATSNQIFSDKDQQTVLHARDNNINGMLRAVMYSLMAISNEDTSILPDPVFDTKGKSVYWVPTSIPDERALRPNFNVAWSKNNSWHAKFISKVRSNGSSLYPSCKQDVIDGLTDKDILRRGSRTTYKHLKEKFAKQGQSTETKEMDKRLKRWSIRRTKKAKERKAVRSQYPTLQDPRFDFIFDPVNQSTDYSSDITSNSDGGSLDDSDDEARKIRKLKSWPPEHRDENYNRLLDDITARVQAATKPSKTKKNSTHYIMVRAKTKTKPAKSIPCPVAGPKSLACFIDEAWLEAQPKEFQKHMEEFVFGPEDEGYESSWEDFPEWEKFDRKGKAKAKQH</sequence>
<gene>
    <name evidence="2" type="ORF">C8F04DRAFT_1403304</name>
</gene>
<comment type="caution">
    <text evidence="2">The sequence shown here is derived from an EMBL/GenBank/DDBJ whole genome shotgun (WGS) entry which is preliminary data.</text>
</comment>
<accession>A0AAD6WRE5</accession>
<protein>
    <submittedName>
        <fullName evidence="2">Uncharacterized protein</fullName>
    </submittedName>
</protein>
<dbReference type="Proteomes" id="UP001218188">
    <property type="component" value="Unassembled WGS sequence"/>
</dbReference>
<keyword evidence="3" id="KW-1185">Reference proteome</keyword>